<reference evidence="1 2" key="1">
    <citation type="submission" date="2019-03" db="EMBL/GenBank/DDBJ databases">
        <title>Draft genome sequences of novel Actinobacteria.</title>
        <authorList>
            <person name="Sahin N."/>
            <person name="Ay H."/>
            <person name="Saygin H."/>
        </authorList>
    </citation>
    <scope>NUCLEOTIDE SEQUENCE [LARGE SCALE GENOMIC DNA]</scope>
    <source>
        <strain evidence="1 2">KC310</strain>
    </source>
</reference>
<keyword evidence="2" id="KW-1185">Reference proteome</keyword>
<dbReference type="AlphaFoldDB" id="A0A4R4W2P3"/>
<accession>A0A4R4W2P3</accession>
<dbReference type="RefSeq" id="WP_132593088.1">
    <property type="nucleotide sequence ID" value="NZ_SMKO01000010.1"/>
</dbReference>
<evidence type="ECO:0000313" key="2">
    <source>
        <dbReference type="Proteomes" id="UP000295258"/>
    </source>
</evidence>
<organism evidence="1 2">
    <name type="scientific">Nonomuraea deserti</name>
    <dbReference type="NCBI Taxonomy" id="1848322"/>
    <lineage>
        <taxon>Bacteria</taxon>
        <taxon>Bacillati</taxon>
        <taxon>Actinomycetota</taxon>
        <taxon>Actinomycetes</taxon>
        <taxon>Streptosporangiales</taxon>
        <taxon>Streptosporangiaceae</taxon>
        <taxon>Nonomuraea</taxon>
    </lineage>
</organism>
<dbReference type="Proteomes" id="UP000295258">
    <property type="component" value="Unassembled WGS sequence"/>
</dbReference>
<dbReference type="EMBL" id="SMKO01000010">
    <property type="protein sequence ID" value="TDD11057.1"/>
    <property type="molecule type" value="Genomic_DNA"/>
</dbReference>
<sequence>MSPSEDLRSVAARMARREARLNRLIAPDQPPGDIRPPAPDVVMRVVPCPVCGAAGADPPFDHWSVTGEETGLPTLAVLGCEWLAPRAVLPMAVAIEQGTGPLAYRTRAVARLEGLDLWAVDRSETWADALVDGHDAPGDVGEATLPAVTRAQGRDLLPMFTGPHAPDRETNLNDMYLEVRLTAMGEEGI</sequence>
<gene>
    <name evidence="1" type="ORF">E1292_06755</name>
</gene>
<evidence type="ECO:0000313" key="1">
    <source>
        <dbReference type="EMBL" id="TDD11057.1"/>
    </source>
</evidence>
<proteinExistence type="predicted"/>
<name>A0A4R4W2P3_9ACTN</name>
<protein>
    <submittedName>
        <fullName evidence="1">Uncharacterized protein</fullName>
    </submittedName>
</protein>
<comment type="caution">
    <text evidence="1">The sequence shown here is derived from an EMBL/GenBank/DDBJ whole genome shotgun (WGS) entry which is preliminary data.</text>
</comment>